<proteinExistence type="predicted"/>
<accession>A0ABP0K6B0</accession>
<reference evidence="4 5" key="1">
    <citation type="submission" date="2024-02" db="EMBL/GenBank/DDBJ databases">
        <authorList>
            <person name="Chen Y."/>
            <person name="Shah S."/>
            <person name="Dougan E. K."/>
            <person name="Thang M."/>
            <person name="Chan C."/>
        </authorList>
    </citation>
    <scope>NUCLEOTIDE SEQUENCE [LARGE SCALE GENOMIC DNA]</scope>
</reference>
<evidence type="ECO:0000256" key="2">
    <source>
        <dbReference type="ARBA" id="ARBA00022741"/>
    </source>
</evidence>
<evidence type="ECO:0000313" key="5">
    <source>
        <dbReference type="Proteomes" id="UP001642464"/>
    </source>
</evidence>
<keyword evidence="3" id="KW-0067">ATP-binding</keyword>
<sequence length="682" mass="78647">MPKLWNACHWDTSAYLPVGSRPSRRAALSSFLEQGYFDDLTVMNEEGHELMKPKLRPGGADTSEDCQKEDRLLTARQERLDADLENLRKQFEPKLITTAEIDGEDPFQATFPEAPKFFKRGANVEIRNPERTGSNGLLACLKEEGNKWQLCQQKELSEDGVDFQCDDKRSEDFHWKEGDTVKFLGTCIEPRPLKKVLLNAETNYLPCVYPDGDIPEDDAAAAAAAAALILFLLESKYDVLTEVCAEYEDWKEATSAADFDLLWCDTAIPADRFMKLKTFQKMNHFVGMSSITRKNNLGRNLLRMRKQFPKEYRFFPDTWILPTDMSDFKQQFTNVKKQTFIIKPDNGCQGKGIFLIRDVEKVPVDFSSTFVAQRYISKPLLLDGYKFDLRLYVLVSGCDPLRIFLHRKGLVRLASEQYVEPTKNNLSEVMVHLTNYAINKANPNFEENTNPDDAEDGHKRSWEAVQEHLRKEGHDVDTLILEIEDLIVKTLIAVQPSLSHFYHSCQPEDVYNGMCFEILGFDVMLDQKLQPWLLEVNHAPSFATESELDHQVKHEVLQDSFNLLDLNPEVRRQKKREARERMEQRSLGKKPCIEDRIAQEREFALIRNDWEDAQLQNGCSGYKRLYPSPEKEKAYWQARPFAWTTALDFLWLYGLRTTLSSFRAFFTTLGFETALGKTLLVS</sequence>
<keyword evidence="2" id="KW-0547">Nucleotide-binding</keyword>
<gene>
    <name evidence="4" type="ORF">SCF082_LOCUS15733</name>
</gene>
<dbReference type="PROSITE" id="PS51221">
    <property type="entry name" value="TTL"/>
    <property type="match status" value="1"/>
</dbReference>
<dbReference type="SUPFAM" id="SSF56059">
    <property type="entry name" value="Glutathione synthetase ATP-binding domain-like"/>
    <property type="match status" value="1"/>
</dbReference>
<comment type="caution">
    <text evidence="4">The sequence shown here is derived from an EMBL/GenBank/DDBJ whole genome shotgun (WGS) entry which is preliminary data.</text>
</comment>
<dbReference type="Proteomes" id="UP001642464">
    <property type="component" value="Unassembled WGS sequence"/>
</dbReference>
<dbReference type="InterPro" id="IPR004344">
    <property type="entry name" value="TTL/TTLL_fam"/>
</dbReference>
<dbReference type="PANTHER" id="PTHR12241">
    <property type="entry name" value="TUBULIN POLYGLUTAMYLASE"/>
    <property type="match status" value="1"/>
</dbReference>
<evidence type="ECO:0000313" key="4">
    <source>
        <dbReference type="EMBL" id="CAK9022300.1"/>
    </source>
</evidence>
<dbReference type="EMBL" id="CAXAMM010010102">
    <property type="protein sequence ID" value="CAK9022300.1"/>
    <property type="molecule type" value="Genomic_DNA"/>
</dbReference>
<protein>
    <submittedName>
        <fullName evidence="4">Probable beta-tubulin polyglutamylase (Tubulin-tyrosine ligase family protein 6A)</fullName>
    </submittedName>
</protein>
<evidence type="ECO:0000256" key="1">
    <source>
        <dbReference type="ARBA" id="ARBA00022598"/>
    </source>
</evidence>
<keyword evidence="1 4" id="KW-0436">Ligase</keyword>
<name>A0ABP0K6B0_9DINO</name>
<organism evidence="4 5">
    <name type="scientific">Durusdinium trenchii</name>
    <dbReference type="NCBI Taxonomy" id="1381693"/>
    <lineage>
        <taxon>Eukaryota</taxon>
        <taxon>Sar</taxon>
        <taxon>Alveolata</taxon>
        <taxon>Dinophyceae</taxon>
        <taxon>Suessiales</taxon>
        <taxon>Symbiodiniaceae</taxon>
        <taxon>Durusdinium</taxon>
    </lineage>
</organism>
<dbReference type="PANTHER" id="PTHR12241:SF147">
    <property type="entry name" value="TUBULIN POLYGLUTAMYLASE TTLL7"/>
    <property type="match status" value="1"/>
</dbReference>
<dbReference type="GO" id="GO:0016874">
    <property type="term" value="F:ligase activity"/>
    <property type="evidence" value="ECO:0007669"/>
    <property type="project" value="UniProtKB-KW"/>
</dbReference>
<keyword evidence="5" id="KW-1185">Reference proteome</keyword>
<dbReference type="Pfam" id="PF03133">
    <property type="entry name" value="TTL"/>
    <property type="match status" value="1"/>
</dbReference>
<dbReference type="Gene3D" id="3.30.470.20">
    <property type="entry name" value="ATP-grasp fold, B domain"/>
    <property type="match status" value="1"/>
</dbReference>
<evidence type="ECO:0000256" key="3">
    <source>
        <dbReference type="ARBA" id="ARBA00022840"/>
    </source>
</evidence>